<accession>A0A840HXA6</accession>
<evidence type="ECO:0000259" key="3">
    <source>
        <dbReference type="PROSITE" id="PS50110"/>
    </source>
</evidence>
<dbReference type="GO" id="GO:0000160">
    <property type="term" value="P:phosphorelay signal transduction system"/>
    <property type="evidence" value="ECO:0007669"/>
    <property type="project" value="InterPro"/>
</dbReference>
<dbReference type="AlphaFoldDB" id="A0A840HXA6"/>
<keyword evidence="1 2" id="KW-0597">Phosphoprotein</keyword>
<dbReference type="RefSeq" id="WP_246414923.1">
    <property type="nucleotide sequence ID" value="NZ_JACHOV010000009.1"/>
</dbReference>
<evidence type="ECO:0000313" key="5">
    <source>
        <dbReference type="Proteomes" id="UP000575068"/>
    </source>
</evidence>
<keyword evidence="5" id="KW-1185">Reference proteome</keyword>
<feature type="domain" description="Response regulatory" evidence="3">
    <location>
        <begin position="4"/>
        <end position="118"/>
    </location>
</feature>
<dbReference type="PROSITE" id="PS50110">
    <property type="entry name" value="RESPONSE_REGULATORY"/>
    <property type="match status" value="1"/>
</dbReference>
<dbReference type="SMART" id="SM00448">
    <property type="entry name" value="REC"/>
    <property type="match status" value="1"/>
</dbReference>
<protein>
    <submittedName>
        <fullName evidence="4">FixJ family two-component response regulator</fullName>
    </submittedName>
</protein>
<dbReference type="SUPFAM" id="SSF52172">
    <property type="entry name" value="CheY-like"/>
    <property type="match status" value="1"/>
</dbReference>
<dbReference type="InterPro" id="IPR011006">
    <property type="entry name" value="CheY-like_superfamily"/>
</dbReference>
<comment type="caution">
    <text evidence="4">The sequence shown here is derived from an EMBL/GenBank/DDBJ whole genome shotgun (WGS) entry which is preliminary data.</text>
</comment>
<organism evidence="4 5">
    <name type="scientific">Rhizorhapis suberifaciens</name>
    <name type="common">corky root of lettuce</name>
    <dbReference type="NCBI Taxonomy" id="13656"/>
    <lineage>
        <taxon>Bacteria</taxon>
        <taxon>Pseudomonadati</taxon>
        <taxon>Pseudomonadota</taxon>
        <taxon>Alphaproteobacteria</taxon>
        <taxon>Sphingomonadales</taxon>
        <taxon>Sphingomonadaceae</taxon>
        <taxon>Rhizorhapis</taxon>
    </lineage>
</organism>
<dbReference type="InterPro" id="IPR050595">
    <property type="entry name" value="Bact_response_regulator"/>
</dbReference>
<proteinExistence type="predicted"/>
<evidence type="ECO:0000256" key="2">
    <source>
        <dbReference type="PROSITE-ProRule" id="PRU00169"/>
    </source>
</evidence>
<dbReference type="Gene3D" id="3.40.50.2300">
    <property type="match status" value="1"/>
</dbReference>
<dbReference type="Proteomes" id="UP000575068">
    <property type="component" value="Unassembled WGS sequence"/>
</dbReference>
<evidence type="ECO:0000256" key="1">
    <source>
        <dbReference type="ARBA" id="ARBA00022553"/>
    </source>
</evidence>
<evidence type="ECO:0000313" key="4">
    <source>
        <dbReference type="EMBL" id="MBB4642086.1"/>
    </source>
</evidence>
<dbReference type="PANTHER" id="PTHR44591">
    <property type="entry name" value="STRESS RESPONSE REGULATOR PROTEIN 1"/>
    <property type="match status" value="1"/>
</dbReference>
<dbReference type="EMBL" id="JACHOV010000009">
    <property type="protein sequence ID" value="MBB4642086.1"/>
    <property type="molecule type" value="Genomic_DNA"/>
</dbReference>
<dbReference type="Pfam" id="PF00072">
    <property type="entry name" value="Response_reg"/>
    <property type="match status" value="1"/>
</dbReference>
<dbReference type="PANTHER" id="PTHR44591:SF25">
    <property type="entry name" value="CHEMOTAXIS TWO-COMPONENT RESPONSE REGULATOR"/>
    <property type="match status" value="1"/>
</dbReference>
<gene>
    <name evidence="4" type="ORF">HNQ99_002408</name>
</gene>
<name>A0A840HXA6_9SPHN</name>
<reference evidence="4 5" key="1">
    <citation type="submission" date="2020-08" db="EMBL/GenBank/DDBJ databases">
        <title>Genomic Encyclopedia of Type Strains, Phase IV (KMG-IV): sequencing the most valuable type-strain genomes for metagenomic binning, comparative biology and taxonomic classification.</title>
        <authorList>
            <person name="Goeker M."/>
        </authorList>
    </citation>
    <scope>NUCLEOTIDE SEQUENCE [LARGE SCALE GENOMIC DNA]</scope>
    <source>
        <strain evidence="4 5">DSM 7465</strain>
    </source>
</reference>
<sequence>MRPTILVVEDDDAVRRSLQLLLRSYGFDVKAYASPGYALADKQNRSAACLISDLMMPGLDGLMLLTNLRTEGWKGPAILISGYMSAAHRIRATAIGFGAILDKPIADFKLMDTLRGLMAA</sequence>
<dbReference type="InterPro" id="IPR001789">
    <property type="entry name" value="Sig_transdc_resp-reg_receiver"/>
</dbReference>
<feature type="modified residue" description="4-aspartylphosphate" evidence="2">
    <location>
        <position position="53"/>
    </location>
</feature>